<dbReference type="Proteomes" id="UP000252733">
    <property type="component" value="Unassembled WGS sequence"/>
</dbReference>
<dbReference type="InterPro" id="IPR002104">
    <property type="entry name" value="Integrase_catalytic"/>
</dbReference>
<dbReference type="SUPFAM" id="SSF56349">
    <property type="entry name" value="DNA breaking-rejoining enzymes"/>
    <property type="match status" value="1"/>
</dbReference>
<dbReference type="GO" id="GO:0015074">
    <property type="term" value="P:DNA integration"/>
    <property type="evidence" value="ECO:0007669"/>
    <property type="project" value="InterPro"/>
</dbReference>
<keyword evidence="2" id="KW-0238">DNA-binding</keyword>
<gene>
    <name evidence="5" type="ORF">DFO77_103153</name>
</gene>
<sequence length="430" mass="49504">MASIIYQLKPSKKSPEKSSIYVRVYHGRLLGQKCSTGINVHPNHWSVKNNKIKSAYDKNNKNADLTNLKRYIEDILENVRDYSTIPNGWLKQTVDNYFKGVPVQNKVENIVEQETTLYDYISEFIANSKDQINLKTGKKLSYRVYRDYIRTFELLKDFAGNKPLNWNDIDLNFYDRFIMYLQKINIGTTDEPKYFSANTVGKFIKNLKIFLNKATEDGINTNLKYKSHKFVKISVQSDNIYLTTDDLKKIEDLDLSNFKGKEKVRDLFLIGCWTGLRFGDLSNIRPENIKDGFIYVEQSKTGDRVVIPVHPVVTSILDRYDGQLPPAISNQKTNDALKVIAKKAEINEPITISSISGGVKHSRTYQKWELVSSHTARRSFATNLYKAGFPSQSIMKITGHKSENAFLKYIKVTPEEHAHLLKDFWVKTGI</sequence>
<evidence type="ECO:0000313" key="5">
    <source>
        <dbReference type="EMBL" id="RCW38683.1"/>
    </source>
</evidence>
<dbReference type="InterPro" id="IPR011010">
    <property type="entry name" value="DNA_brk_join_enz"/>
</dbReference>
<dbReference type="InterPro" id="IPR025269">
    <property type="entry name" value="SAM-like_dom"/>
</dbReference>
<dbReference type="RefSeq" id="WP_114436444.1">
    <property type="nucleotide sequence ID" value="NZ_QPIZ01000003.1"/>
</dbReference>
<dbReference type="InterPro" id="IPR035386">
    <property type="entry name" value="Arm-DNA-bind_5"/>
</dbReference>
<proteinExistence type="inferred from homology"/>
<dbReference type="GO" id="GO:0003677">
    <property type="term" value="F:DNA binding"/>
    <property type="evidence" value="ECO:0007669"/>
    <property type="project" value="UniProtKB-KW"/>
</dbReference>
<dbReference type="CDD" id="cd01185">
    <property type="entry name" value="INTN1_C_like"/>
    <property type="match status" value="1"/>
</dbReference>
<evidence type="ECO:0000256" key="3">
    <source>
        <dbReference type="ARBA" id="ARBA00023172"/>
    </source>
</evidence>
<name>A0A368VDB7_9BACT</name>
<evidence type="ECO:0000256" key="2">
    <source>
        <dbReference type="ARBA" id="ARBA00023125"/>
    </source>
</evidence>
<dbReference type="Pfam" id="PF17293">
    <property type="entry name" value="Arm-DNA-bind_5"/>
    <property type="match status" value="1"/>
</dbReference>
<accession>A0A368VDB7</accession>
<keyword evidence="6" id="KW-1185">Reference proteome</keyword>
<dbReference type="InterPro" id="IPR013762">
    <property type="entry name" value="Integrase-like_cat_sf"/>
</dbReference>
<dbReference type="PANTHER" id="PTHR30349:SF64">
    <property type="entry name" value="PROPHAGE INTEGRASE INTD-RELATED"/>
    <property type="match status" value="1"/>
</dbReference>
<dbReference type="Pfam" id="PF00589">
    <property type="entry name" value="Phage_integrase"/>
    <property type="match status" value="1"/>
</dbReference>
<dbReference type="GO" id="GO:0006310">
    <property type="term" value="P:DNA recombination"/>
    <property type="evidence" value="ECO:0007669"/>
    <property type="project" value="UniProtKB-KW"/>
</dbReference>
<dbReference type="InterPro" id="IPR050090">
    <property type="entry name" value="Tyrosine_recombinase_XerCD"/>
</dbReference>
<feature type="domain" description="Tyr recombinase" evidence="4">
    <location>
        <begin position="237"/>
        <end position="422"/>
    </location>
</feature>
<dbReference type="Gene3D" id="1.10.443.10">
    <property type="entry name" value="Intergrase catalytic core"/>
    <property type="match status" value="1"/>
</dbReference>
<organism evidence="5 6">
    <name type="scientific">Marinilabilia salmonicolor</name>
    <dbReference type="NCBI Taxonomy" id="989"/>
    <lineage>
        <taxon>Bacteria</taxon>
        <taxon>Pseudomonadati</taxon>
        <taxon>Bacteroidota</taxon>
        <taxon>Bacteroidia</taxon>
        <taxon>Marinilabiliales</taxon>
        <taxon>Marinilabiliaceae</taxon>
        <taxon>Marinilabilia</taxon>
    </lineage>
</organism>
<dbReference type="Gene3D" id="1.10.150.130">
    <property type="match status" value="1"/>
</dbReference>
<evidence type="ECO:0000313" key="6">
    <source>
        <dbReference type="Proteomes" id="UP000252733"/>
    </source>
</evidence>
<evidence type="ECO:0000256" key="1">
    <source>
        <dbReference type="ARBA" id="ARBA00008857"/>
    </source>
</evidence>
<comment type="similarity">
    <text evidence="1">Belongs to the 'phage' integrase family.</text>
</comment>
<dbReference type="EMBL" id="QPIZ01000003">
    <property type="protein sequence ID" value="RCW38683.1"/>
    <property type="molecule type" value="Genomic_DNA"/>
</dbReference>
<reference evidence="5 6" key="1">
    <citation type="submission" date="2018-07" db="EMBL/GenBank/DDBJ databases">
        <title>Freshwater and sediment microbial communities from various areas in North America, analyzing microbe dynamics in response to fracking.</title>
        <authorList>
            <person name="Lamendella R."/>
        </authorList>
    </citation>
    <scope>NUCLEOTIDE SEQUENCE [LARGE SCALE GENOMIC DNA]</scope>
    <source>
        <strain evidence="5 6">160A</strain>
    </source>
</reference>
<evidence type="ECO:0000259" key="4">
    <source>
        <dbReference type="PROSITE" id="PS51898"/>
    </source>
</evidence>
<keyword evidence="3" id="KW-0233">DNA recombination</keyword>
<comment type="caution">
    <text evidence="5">The sequence shown here is derived from an EMBL/GenBank/DDBJ whole genome shotgun (WGS) entry which is preliminary data.</text>
</comment>
<dbReference type="AlphaFoldDB" id="A0A368VDB7"/>
<dbReference type="PROSITE" id="PS51898">
    <property type="entry name" value="TYR_RECOMBINASE"/>
    <property type="match status" value="1"/>
</dbReference>
<protein>
    <submittedName>
        <fullName evidence="5">Integrase-like protein</fullName>
    </submittedName>
</protein>
<dbReference type="PANTHER" id="PTHR30349">
    <property type="entry name" value="PHAGE INTEGRASE-RELATED"/>
    <property type="match status" value="1"/>
</dbReference>
<dbReference type="Pfam" id="PF13102">
    <property type="entry name" value="Phage_int_SAM_5"/>
    <property type="match status" value="1"/>
</dbReference>
<dbReference type="InterPro" id="IPR010998">
    <property type="entry name" value="Integrase_recombinase_N"/>
</dbReference>